<keyword evidence="4 10" id="KW-1133">Transmembrane helix</keyword>
<feature type="transmembrane region" description="Helical" evidence="10">
    <location>
        <begin position="109"/>
        <end position="131"/>
    </location>
</feature>
<dbReference type="Proteomes" id="UP000249898">
    <property type="component" value="Chromosome"/>
</dbReference>
<evidence type="ECO:0000256" key="1">
    <source>
        <dbReference type="ARBA" id="ARBA00004141"/>
    </source>
</evidence>
<keyword evidence="3 10" id="KW-0812">Transmembrane</keyword>
<dbReference type="Pfam" id="PF00654">
    <property type="entry name" value="Voltage_CLC"/>
    <property type="match status" value="1"/>
</dbReference>
<evidence type="ECO:0000256" key="6">
    <source>
        <dbReference type="ARBA" id="ARBA00023136"/>
    </source>
</evidence>
<feature type="transmembrane region" description="Helical" evidence="10">
    <location>
        <begin position="197"/>
        <end position="216"/>
    </location>
</feature>
<feature type="transmembrane region" description="Helical" evidence="10">
    <location>
        <begin position="236"/>
        <end position="255"/>
    </location>
</feature>
<evidence type="ECO:0000256" key="5">
    <source>
        <dbReference type="ARBA" id="ARBA00023065"/>
    </source>
</evidence>
<accession>A0A2Z4PRH4</accession>
<gene>
    <name evidence="11" type="ORF">A8139_08605</name>
</gene>
<evidence type="ECO:0000256" key="3">
    <source>
        <dbReference type="ARBA" id="ARBA00022692"/>
    </source>
</evidence>
<keyword evidence="5" id="KW-0406">Ion transport</keyword>
<name>A0A2Z4PRH4_9GAMM</name>
<feature type="transmembrane region" description="Helical" evidence="10">
    <location>
        <begin position="359"/>
        <end position="383"/>
    </location>
</feature>
<protein>
    <submittedName>
        <fullName evidence="11">Chloride channel protein</fullName>
    </submittedName>
</protein>
<dbReference type="SUPFAM" id="SSF81340">
    <property type="entry name" value="Clc chloride channel"/>
    <property type="match status" value="1"/>
</dbReference>
<feature type="transmembrane region" description="Helical" evidence="10">
    <location>
        <begin position="161"/>
        <end position="185"/>
    </location>
</feature>
<feature type="transmembrane region" description="Helical" evidence="10">
    <location>
        <begin position="267"/>
        <end position="287"/>
    </location>
</feature>
<dbReference type="OrthoDB" id="9767361at2"/>
<dbReference type="InterPro" id="IPR050368">
    <property type="entry name" value="ClC-type_chloride_channel"/>
</dbReference>
<dbReference type="AlphaFoldDB" id="A0A2Z4PRH4"/>
<feature type="transmembrane region" description="Helical" evidence="10">
    <location>
        <begin position="20"/>
        <end position="47"/>
    </location>
</feature>
<dbReference type="GO" id="GO:0034707">
    <property type="term" value="C:chloride channel complex"/>
    <property type="evidence" value="ECO:0007669"/>
    <property type="project" value="UniProtKB-KW"/>
</dbReference>
<evidence type="ECO:0000313" key="12">
    <source>
        <dbReference type="Proteomes" id="UP000249898"/>
    </source>
</evidence>
<dbReference type="EMBL" id="CP016181">
    <property type="protein sequence ID" value="AWY00050.1"/>
    <property type="molecule type" value="Genomic_DNA"/>
</dbReference>
<dbReference type="PANTHER" id="PTHR43427:SF6">
    <property type="entry name" value="CHLORIDE CHANNEL PROTEIN CLC-E"/>
    <property type="match status" value="1"/>
</dbReference>
<dbReference type="Gene3D" id="1.10.3080.10">
    <property type="entry name" value="Clc chloride channel"/>
    <property type="match status" value="1"/>
</dbReference>
<dbReference type="InterPro" id="IPR001807">
    <property type="entry name" value="ClC"/>
</dbReference>
<feature type="transmembrane region" description="Helical" evidence="10">
    <location>
        <begin position="335"/>
        <end position="353"/>
    </location>
</feature>
<evidence type="ECO:0000256" key="4">
    <source>
        <dbReference type="ARBA" id="ARBA00022989"/>
    </source>
</evidence>
<keyword evidence="2" id="KW-0813">Transport</keyword>
<dbReference type="CDD" id="cd00400">
    <property type="entry name" value="Voltage_gated_ClC"/>
    <property type="match status" value="1"/>
</dbReference>
<evidence type="ECO:0000256" key="8">
    <source>
        <dbReference type="ARBA" id="ARBA00023214"/>
    </source>
</evidence>
<keyword evidence="8" id="KW-0868">Chloride</keyword>
<evidence type="ECO:0000256" key="2">
    <source>
        <dbReference type="ARBA" id="ARBA00022448"/>
    </source>
</evidence>
<reference evidence="11 12" key="1">
    <citation type="submission" date="2016-06" db="EMBL/GenBank/DDBJ databases">
        <title>The sequenced genome of the ice-adhering bacterium Marinomonas primoryensis, from Antarctica.</title>
        <authorList>
            <person name="Graham L."/>
            <person name="Vance T.D.R."/>
            <person name="Davies P.L."/>
        </authorList>
    </citation>
    <scope>NUCLEOTIDE SEQUENCE [LARGE SCALE GENOMIC DNA]</scope>
    <source>
        <strain evidence="11 12">AceL</strain>
    </source>
</reference>
<keyword evidence="9" id="KW-0407">Ion channel</keyword>
<keyword evidence="6 10" id="KW-0472">Membrane</keyword>
<comment type="subcellular location">
    <subcellularLocation>
        <location evidence="1">Membrane</location>
        <topology evidence="1">Multi-pass membrane protein</topology>
    </subcellularLocation>
</comment>
<organism evidence="11 12">
    <name type="scientific">Marinomonas primoryensis</name>
    <dbReference type="NCBI Taxonomy" id="178399"/>
    <lineage>
        <taxon>Bacteria</taxon>
        <taxon>Pseudomonadati</taxon>
        <taxon>Pseudomonadota</taxon>
        <taxon>Gammaproteobacteria</taxon>
        <taxon>Oceanospirillales</taxon>
        <taxon>Oceanospirillaceae</taxon>
        <taxon>Marinomonas</taxon>
    </lineage>
</organism>
<evidence type="ECO:0000256" key="7">
    <source>
        <dbReference type="ARBA" id="ARBA00023173"/>
    </source>
</evidence>
<proteinExistence type="predicted"/>
<dbReference type="GO" id="GO:0005254">
    <property type="term" value="F:chloride channel activity"/>
    <property type="evidence" value="ECO:0007669"/>
    <property type="project" value="UniProtKB-KW"/>
</dbReference>
<feature type="transmembrane region" description="Helical" evidence="10">
    <location>
        <begin position="307"/>
        <end position="328"/>
    </location>
</feature>
<evidence type="ECO:0000256" key="9">
    <source>
        <dbReference type="ARBA" id="ARBA00023303"/>
    </source>
</evidence>
<dbReference type="PRINTS" id="PR00762">
    <property type="entry name" value="CLCHANNEL"/>
</dbReference>
<dbReference type="PANTHER" id="PTHR43427">
    <property type="entry name" value="CHLORIDE CHANNEL PROTEIN CLC-E"/>
    <property type="match status" value="1"/>
</dbReference>
<evidence type="ECO:0000313" key="11">
    <source>
        <dbReference type="EMBL" id="AWY00050.1"/>
    </source>
</evidence>
<keyword evidence="7" id="KW-0869">Chloride channel</keyword>
<sequence>MKKLNLKEKWSSEARSYDDLLILALLGALCGLLSGLLMAFFYAAIYLPARYIIGTDFDTFESLPVEWRVGLSLLACIVLALVFTLLPSRLHKVGVPYVVERLNYHNGNLPLWNGVVQFFTAAIGLIGGLSIGKEGPAVHLGATLGGYLAEKAKLPQYGVETLLACGVAGAISAIFQTPLAGVLFAFEVIFLEYRQRYVLPVLLSSVVATLVSHYLIGPLDIFSIGDLSLVVFSTDLFFACFALVVLIVLLSALFLHTQKALWRLSGLSVWVRFMSVAIATSLAAVYLPEALGSGYSSLTHLLSGDVILYSLFLLIVVKTALTAFTIGLGIPGGMIGPTFIIGGLAGVQIALIFDNDVALFALLGMAAMMAACFQVPLTALVAIIEMTHSSEAIIPALFVVVLACLLMRVFFHQESVFVERLSYIGMSSTISPFQRYLRHHTVKPVSEDIVLLPARVPLEQAKNLASSMVDYIAFESDGDWHLVHRISVLDALQTLDLGPQLWLVFIDDIAVMDLSLTLESNIVPLIDEPSSLESMWHWFQKTDSVEVLVALSDSSFRRVSRHRLDQFLLKSD</sequence>
<feature type="transmembrane region" description="Helical" evidence="10">
    <location>
        <begin position="67"/>
        <end position="88"/>
    </location>
</feature>
<dbReference type="InterPro" id="IPR014743">
    <property type="entry name" value="Cl-channel_core"/>
</dbReference>
<evidence type="ECO:0000256" key="10">
    <source>
        <dbReference type="SAM" id="Phobius"/>
    </source>
</evidence>
<feature type="transmembrane region" description="Helical" evidence="10">
    <location>
        <begin position="392"/>
        <end position="411"/>
    </location>
</feature>